<gene>
    <name evidence="1" type="ORF">HYG86_14730</name>
</gene>
<dbReference type="EMBL" id="CP058559">
    <property type="protein sequence ID" value="QNO15933.1"/>
    <property type="molecule type" value="Genomic_DNA"/>
</dbReference>
<evidence type="ECO:0000313" key="1">
    <source>
        <dbReference type="EMBL" id="QNO15933.1"/>
    </source>
</evidence>
<sequence length="207" mass="24836">MKDIFTIGYSCLKVDDFIRILKEYKITSLIDVRSKPFSIHHEEFNYTNLSKLLKSHSIIYRNYKDEFGARQEDPIYHHKGYLDFNLFSKSNVFQEGVRKIEAGMRLNYSFAFMCAEKDPSTCHRNIMVAREFYNRGHNIKNVLSDGSYEIQEELEKRLVEDYFPNRGQLDLFEDKLSWIEMVQKSYDLRNKEIGYRMYEDERKVKIS</sequence>
<dbReference type="RefSeq" id="WP_213166331.1">
    <property type="nucleotide sequence ID" value="NZ_CP058559.1"/>
</dbReference>
<keyword evidence="2" id="KW-1185">Reference proteome</keyword>
<dbReference type="InterPro" id="IPR014519">
    <property type="entry name" value="UCP024492"/>
</dbReference>
<protein>
    <submittedName>
        <fullName evidence="1">DUF488 domain-containing protein</fullName>
    </submittedName>
</protein>
<reference evidence="1 2" key="1">
    <citation type="submission" date="2020-07" db="EMBL/GenBank/DDBJ databases">
        <title>Alkalicella. sp. LB2 genome.</title>
        <authorList>
            <person name="Postec A."/>
            <person name="Quemeneur M."/>
        </authorList>
    </citation>
    <scope>NUCLEOTIDE SEQUENCE [LARGE SCALE GENOMIC DNA]</scope>
    <source>
        <strain evidence="1 2">LB2</strain>
    </source>
</reference>
<dbReference type="Proteomes" id="UP000516160">
    <property type="component" value="Chromosome"/>
</dbReference>
<dbReference type="PANTHER" id="PTHR39337:SF1">
    <property type="entry name" value="BLR5642 PROTEIN"/>
    <property type="match status" value="1"/>
</dbReference>
<organism evidence="1 2">
    <name type="scientific">Alkalicella caledoniensis</name>
    <dbReference type="NCBI Taxonomy" id="2731377"/>
    <lineage>
        <taxon>Bacteria</taxon>
        <taxon>Bacillati</taxon>
        <taxon>Bacillota</taxon>
        <taxon>Clostridia</taxon>
        <taxon>Eubacteriales</taxon>
        <taxon>Proteinivoracaceae</taxon>
        <taxon>Alkalicella</taxon>
    </lineage>
</organism>
<dbReference type="Pfam" id="PF04343">
    <property type="entry name" value="DUF488"/>
    <property type="match status" value="1"/>
</dbReference>
<dbReference type="PIRSF" id="PIRSF024492">
    <property type="entry name" value="UCP024492"/>
    <property type="match status" value="1"/>
</dbReference>
<dbReference type="PANTHER" id="PTHR39337">
    <property type="entry name" value="BLR5642 PROTEIN"/>
    <property type="match status" value="1"/>
</dbReference>
<dbReference type="InterPro" id="IPR007438">
    <property type="entry name" value="DUF488"/>
</dbReference>
<proteinExistence type="predicted"/>
<accession>A0A7G9WB71</accession>
<dbReference type="KEGG" id="acae:HYG86_14730"/>
<evidence type="ECO:0000313" key="2">
    <source>
        <dbReference type="Proteomes" id="UP000516160"/>
    </source>
</evidence>
<dbReference type="AlphaFoldDB" id="A0A7G9WB71"/>
<name>A0A7G9WB71_ALKCA</name>